<evidence type="ECO:0000256" key="3">
    <source>
        <dbReference type="ARBA" id="ARBA00022771"/>
    </source>
</evidence>
<keyword evidence="5" id="KW-0391">Immunity</keyword>
<dbReference type="PROSITE" id="PS50188">
    <property type="entry name" value="B302_SPRY"/>
    <property type="match status" value="1"/>
</dbReference>
<dbReference type="Pfam" id="PF13445">
    <property type="entry name" value="zf-RING_UBOX"/>
    <property type="match status" value="1"/>
</dbReference>
<evidence type="ECO:0000313" key="11">
    <source>
        <dbReference type="Proteomes" id="UP000515161"/>
    </source>
</evidence>
<sequence>MSAASCLLTEDQFLCSICLDVFTDPVTIPCGHNFCKACISEYWDIDVPSQCPNCKEVFNIKPELRVNTFISEMAAQFRQSAQQKASSSSSEQHVVKPGEVPCDACTGTRLKALKSCLVCLESYCETHLEPHLTRAGLKKHQLIDPEENLESRMCVKHDKLLELFCKTDQVCVCMLCTVSDHKTHDVVPLKEGCEGKKAELGKTEAEIQQLIQKRRLKIQEMNRSVELSKEGADREVADGVQVFTALKESVERSQAELMDTIKEKQRETEEQAEGFIKELEQEISKLKKRSSEVEQLSRSEDQLHLLQSFTSLNAAPPTKNWTEVRVRPPSYEGTVRRAVTQLEETLRKQTKKLLELKRVQQSEVEVTLDPDTAHPALILSDDGKQVKLGDVKKNLPDNPERFDLCACVLAKQSFSSGRCYYEVQVKGKTKWDLGVARESINRKGKIPASPQKGYWLIVLRNENEYQAFAVPPVRLSLKSQPEKVGVFVDYEEGLVSFYDVDAAALIYSFTGCCFKEKLYPFFSPCPNYGGKNSAPLIISPVNQTE</sequence>
<dbReference type="InterPro" id="IPR001870">
    <property type="entry name" value="B30.2/SPRY"/>
</dbReference>
<dbReference type="PRINTS" id="PR01407">
    <property type="entry name" value="BUTYPHLNCDUF"/>
</dbReference>
<evidence type="ECO:0000256" key="5">
    <source>
        <dbReference type="ARBA" id="ARBA00022859"/>
    </source>
</evidence>
<dbReference type="InterPro" id="IPR003877">
    <property type="entry name" value="SPRY_dom"/>
</dbReference>
<feature type="domain" description="B box-type" evidence="9">
    <location>
        <begin position="149"/>
        <end position="189"/>
    </location>
</feature>
<evidence type="ECO:0000256" key="2">
    <source>
        <dbReference type="ARBA" id="ARBA00022723"/>
    </source>
</evidence>
<dbReference type="Pfam" id="PF13765">
    <property type="entry name" value="PRY"/>
    <property type="match status" value="1"/>
</dbReference>
<evidence type="ECO:0000259" key="9">
    <source>
        <dbReference type="PROSITE" id="PS50119"/>
    </source>
</evidence>
<dbReference type="PANTHER" id="PTHR25465">
    <property type="entry name" value="B-BOX DOMAIN CONTAINING"/>
    <property type="match status" value="1"/>
</dbReference>
<dbReference type="RefSeq" id="XP_034096562.1">
    <property type="nucleotide sequence ID" value="XM_034240671.1"/>
</dbReference>
<evidence type="ECO:0000256" key="6">
    <source>
        <dbReference type="PROSITE-ProRule" id="PRU00024"/>
    </source>
</evidence>
<dbReference type="PROSITE" id="PS50119">
    <property type="entry name" value="ZF_BBOX"/>
    <property type="match status" value="1"/>
</dbReference>
<dbReference type="InterPro" id="IPR001841">
    <property type="entry name" value="Znf_RING"/>
</dbReference>
<keyword evidence="3 6" id="KW-0863">Zinc-finger</keyword>
<dbReference type="PANTHER" id="PTHR25465:SF32">
    <property type="entry name" value="BLOODTHIRSTY-RELATED GENE FAMILY, MEMBER 16 ISOFORM X1-RELATED"/>
    <property type="match status" value="1"/>
</dbReference>
<keyword evidence="2" id="KW-0479">Metal-binding</keyword>
<protein>
    <submittedName>
        <fullName evidence="12 13">E3 ubiquitin-protein ligase TRIM39-like isoform X2</fullName>
    </submittedName>
</protein>
<dbReference type="InterPro" id="IPR006574">
    <property type="entry name" value="PRY"/>
</dbReference>
<evidence type="ECO:0000313" key="12">
    <source>
        <dbReference type="RefSeq" id="XP_034096561.1"/>
    </source>
</evidence>
<evidence type="ECO:0000256" key="1">
    <source>
        <dbReference type="ARBA" id="ARBA00022588"/>
    </source>
</evidence>
<dbReference type="InterPro" id="IPR051051">
    <property type="entry name" value="E3_ubiq-ligase_TRIM/RNF"/>
</dbReference>
<dbReference type="CDD" id="cd13733">
    <property type="entry name" value="SPRY_PRY_C-I_1"/>
    <property type="match status" value="1"/>
</dbReference>
<dbReference type="SMART" id="SM00449">
    <property type="entry name" value="SPRY"/>
    <property type="match status" value="1"/>
</dbReference>
<dbReference type="GO" id="GO:0008270">
    <property type="term" value="F:zinc ion binding"/>
    <property type="evidence" value="ECO:0007669"/>
    <property type="project" value="UniProtKB-KW"/>
</dbReference>
<dbReference type="CDD" id="cd19769">
    <property type="entry name" value="Bbox2_TRIM16-like"/>
    <property type="match status" value="1"/>
</dbReference>
<dbReference type="GO" id="GO:0005737">
    <property type="term" value="C:cytoplasm"/>
    <property type="evidence" value="ECO:0007669"/>
    <property type="project" value="UniProtKB-ARBA"/>
</dbReference>
<keyword evidence="4" id="KW-0862">Zinc</keyword>
<dbReference type="Gene3D" id="4.10.830.40">
    <property type="match status" value="1"/>
</dbReference>
<evidence type="ECO:0000259" key="8">
    <source>
        <dbReference type="PROSITE" id="PS50089"/>
    </source>
</evidence>
<dbReference type="PROSITE" id="PS00518">
    <property type="entry name" value="ZF_RING_1"/>
    <property type="match status" value="1"/>
</dbReference>
<dbReference type="SMART" id="SM00589">
    <property type="entry name" value="PRY"/>
    <property type="match status" value="1"/>
</dbReference>
<dbReference type="Proteomes" id="UP000515161">
    <property type="component" value="Unplaced"/>
</dbReference>
<dbReference type="InterPro" id="IPR058030">
    <property type="entry name" value="TRIM8/14/16/25/29/45/65_CC"/>
</dbReference>
<accession>A0A6P8X917</accession>
<dbReference type="InterPro" id="IPR043136">
    <property type="entry name" value="B30.2/SPRY_sf"/>
</dbReference>
<gene>
    <name evidence="12 13" type="primary">LOC117562782</name>
</gene>
<dbReference type="SUPFAM" id="SSF49899">
    <property type="entry name" value="Concanavalin A-like lectins/glucanases"/>
    <property type="match status" value="1"/>
</dbReference>
<dbReference type="GeneID" id="117562782"/>
<feature type="domain" description="B30.2/SPRY" evidence="10">
    <location>
        <begin position="346"/>
        <end position="541"/>
    </location>
</feature>
<keyword evidence="7" id="KW-0175">Coiled coil</keyword>
<dbReference type="InterPro" id="IPR003879">
    <property type="entry name" value="Butyrophylin_SPRY"/>
</dbReference>
<dbReference type="AlphaFoldDB" id="A0A6P8X917"/>
<dbReference type="FunFam" id="2.60.120.920:FF:000004">
    <property type="entry name" value="Butyrophilin subfamily 1 member A1"/>
    <property type="match status" value="1"/>
</dbReference>
<dbReference type="RefSeq" id="XP_034096561.1">
    <property type="nucleotide sequence ID" value="XM_034240670.1"/>
</dbReference>
<dbReference type="GO" id="GO:0045087">
    <property type="term" value="P:innate immune response"/>
    <property type="evidence" value="ECO:0007669"/>
    <property type="project" value="UniProtKB-KW"/>
</dbReference>
<dbReference type="Gene3D" id="3.30.160.60">
    <property type="entry name" value="Classic Zinc Finger"/>
    <property type="match status" value="1"/>
</dbReference>
<dbReference type="InterPro" id="IPR013083">
    <property type="entry name" value="Znf_RING/FYVE/PHD"/>
</dbReference>
<dbReference type="PROSITE" id="PS50089">
    <property type="entry name" value="ZF_RING_2"/>
    <property type="match status" value="1"/>
</dbReference>
<evidence type="ECO:0000259" key="10">
    <source>
        <dbReference type="PROSITE" id="PS50188"/>
    </source>
</evidence>
<keyword evidence="1" id="KW-0399">Innate immunity</keyword>
<dbReference type="SUPFAM" id="SSF57850">
    <property type="entry name" value="RING/U-box"/>
    <property type="match status" value="1"/>
</dbReference>
<dbReference type="SMART" id="SM00336">
    <property type="entry name" value="BBOX"/>
    <property type="match status" value="1"/>
</dbReference>
<dbReference type="Pfam" id="PF00643">
    <property type="entry name" value="zf-B_box"/>
    <property type="match status" value="1"/>
</dbReference>
<name>A0A6P8X917_GYMAC</name>
<feature type="coiled-coil region" evidence="7">
    <location>
        <begin position="247"/>
        <end position="296"/>
    </location>
</feature>
<dbReference type="InterPro" id="IPR013320">
    <property type="entry name" value="ConA-like_dom_sf"/>
</dbReference>
<reference evidence="12 13" key="1">
    <citation type="submission" date="2025-04" db="UniProtKB">
        <authorList>
            <consortium name="RefSeq"/>
        </authorList>
    </citation>
    <scope>IDENTIFICATION</scope>
</reference>
<dbReference type="InterPro" id="IPR000315">
    <property type="entry name" value="Znf_B-box"/>
</dbReference>
<dbReference type="Pfam" id="PF25600">
    <property type="entry name" value="TRIM_CC"/>
    <property type="match status" value="1"/>
</dbReference>
<dbReference type="InterPro" id="IPR027370">
    <property type="entry name" value="Znf-RING_euk"/>
</dbReference>
<organism evidence="11 13">
    <name type="scientific">Gymnodraco acuticeps</name>
    <name type="common">Antarctic dragonfish</name>
    <dbReference type="NCBI Taxonomy" id="8218"/>
    <lineage>
        <taxon>Eukaryota</taxon>
        <taxon>Metazoa</taxon>
        <taxon>Chordata</taxon>
        <taxon>Craniata</taxon>
        <taxon>Vertebrata</taxon>
        <taxon>Euteleostomi</taxon>
        <taxon>Actinopterygii</taxon>
        <taxon>Neopterygii</taxon>
        <taxon>Teleostei</taxon>
        <taxon>Neoteleostei</taxon>
        <taxon>Acanthomorphata</taxon>
        <taxon>Eupercaria</taxon>
        <taxon>Perciformes</taxon>
        <taxon>Notothenioidei</taxon>
        <taxon>Bathydraconidae</taxon>
        <taxon>Gymnodraco</taxon>
    </lineage>
</organism>
<dbReference type="Pfam" id="PF00622">
    <property type="entry name" value="SPRY"/>
    <property type="match status" value="1"/>
</dbReference>
<dbReference type="InterPro" id="IPR017907">
    <property type="entry name" value="Znf_RING_CS"/>
</dbReference>
<keyword evidence="11" id="KW-1185">Reference proteome</keyword>
<evidence type="ECO:0000256" key="7">
    <source>
        <dbReference type="SAM" id="Coils"/>
    </source>
</evidence>
<evidence type="ECO:0000256" key="4">
    <source>
        <dbReference type="ARBA" id="ARBA00022833"/>
    </source>
</evidence>
<dbReference type="SUPFAM" id="SSF57845">
    <property type="entry name" value="B-box zinc-binding domain"/>
    <property type="match status" value="1"/>
</dbReference>
<dbReference type="Gene3D" id="2.60.120.920">
    <property type="match status" value="1"/>
</dbReference>
<dbReference type="Gene3D" id="3.30.40.10">
    <property type="entry name" value="Zinc/RING finger domain, C3HC4 (zinc finger)"/>
    <property type="match status" value="1"/>
</dbReference>
<evidence type="ECO:0000313" key="13">
    <source>
        <dbReference type="RefSeq" id="XP_034096562.1"/>
    </source>
</evidence>
<feature type="domain" description="RING-type" evidence="8">
    <location>
        <begin position="15"/>
        <end position="55"/>
    </location>
</feature>
<dbReference type="SMART" id="SM00184">
    <property type="entry name" value="RING"/>
    <property type="match status" value="1"/>
</dbReference>
<proteinExistence type="predicted"/>